<proteinExistence type="predicted"/>
<feature type="domain" description="Protein kinase" evidence="1">
    <location>
        <begin position="20"/>
        <end position="294"/>
    </location>
</feature>
<dbReference type="InterPro" id="IPR000719">
    <property type="entry name" value="Prot_kinase_dom"/>
</dbReference>
<dbReference type="OrthoDB" id="4062651at2759"/>
<dbReference type="GO" id="GO:0005524">
    <property type="term" value="F:ATP binding"/>
    <property type="evidence" value="ECO:0007669"/>
    <property type="project" value="InterPro"/>
</dbReference>
<dbReference type="Pfam" id="PF07714">
    <property type="entry name" value="PK_Tyr_Ser-Thr"/>
    <property type="match status" value="1"/>
</dbReference>
<comment type="caution">
    <text evidence="2">The sequence shown here is derived from an EMBL/GenBank/DDBJ whole genome shotgun (WGS) entry which is preliminary data.</text>
</comment>
<dbReference type="STRING" id="180088.A0A1J8QHL2"/>
<dbReference type="InterPro" id="IPR001245">
    <property type="entry name" value="Ser-Thr/Tyr_kinase_cat_dom"/>
</dbReference>
<dbReference type="PROSITE" id="PS50011">
    <property type="entry name" value="PROTEIN_KINASE_DOM"/>
    <property type="match status" value="1"/>
</dbReference>
<evidence type="ECO:0000313" key="2">
    <source>
        <dbReference type="EMBL" id="OJA20143.1"/>
    </source>
</evidence>
<accession>A0A1J8QHL2</accession>
<name>A0A1J8QHL2_9AGAM</name>
<dbReference type="SUPFAM" id="SSF56112">
    <property type="entry name" value="Protein kinase-like (PK-like)"/>
    <property type="match status" value="1"/>
</dbReference>
<dbReference type="Gene3D" id="1.10.510.10">
    <property type="entry name" value="Transferase(Phosphotransferase) domain 1"/>
    <property type="match status" value="1"/>
</dbReference>
<gene>
    <name evidence="2" type="ORF">AZE42_11506</name>
</gene>
<dbReference type="PANTHER" id="PTHR44329">
    <property type="entry name" value="SERINE/THREONINE-PROTEIN KINASE TNNI3K-RELATED"/>
    <property type="match status" value="1"/>
</dbReference>
<reference evidence="2 3" key="1">
    <citation type="submission" date="2016-03" db="EMBL/GenBank/DDBJ databases">
        <title>Comparative genomics of the ectomycorrhizal sister species Rhizopogon vinicolor and Rhizopogon vesiculosus (Basidiomycota: Boletales) reveals a divergence of the mating type B locus.</title>
        <authorList>
            <person name="Mujic A.B."/>
            <person name="Kuo A."/>
            <person name="Tritt A."/>
            <person name="Lipzen A."/>
            <person name="Chen C."/>
            <person name="Johnson J."/>
            <person name="Sharma A."/>
            <person name="Barry K."/>
            <person name="Grigoriev I.V."/>
            <person name="Spatafora J.W."/>
        </authorList>
    </citation>
    <scope>NUCLEOTIDE SEQUENCE [LARGE SCALE GENOMIC DNA]</scope>
    <source>
        <strain evidence="2 3">AM-OR11-056</strain>
    </source>
</reference>
<dbReference type="Proteomes" id="UP000183567">
    <property type="component" value="Unassembled WGS sequence"/>
</dbReference>
<evidence type="ECO:0000259" key="1">
    <source>
        <dbReference type="PROSITE" id="PS50011"/>
    </source>
</evidence>
<dbReference type="InterPro" id="IPR011009">
    <property type="entry name" value="Kinase-like_dom_sf"/>
</dbReference>
<dbReference type="AlphaFoldDB" id="A0A1J8QHL2"/>
<dbReference type="GO" id="GO:0004674">
    <property type="term" value="F:protein serine/threonine kinase activity"/>
    <property type="evidence" value="ECO:0007669"/>
    <property type="project" value="TreeGrafter"/>
</dbReference>
<organism evidence="2 3">
    <name type="scientific">Rhizopogon vesiculosus</name>
    <dbReference type="NCBI Taxonomy" id="180088"/>
    <lineage>
        <taxon>Eukaryota</taxon>
        <taxon>Fungi</taxon>
        <taxon>Dikarya</taxon>
        <taxon>Basidiomycota</taxon>
        <taxon>Agaricomycotina</taxon>
        <taxon>Agaricomycetes</taxon>
        <taxon>Agaricomycetidae</taxon>
        <taxon>Boletales</taxon>
        <taxon>Suillineae</taxon>
        <taxon>Rhizopogonaceae</taxon>
        <taxon>Rhizopogon</taxon>
    </lineage>
</organism>
<sequence length="301" mass="33864">MTSVAFDASLHPIPPSSIERLSRDPTSSGGLADIWKCLWTTEHLEVAVKGIRITDSRDEQAIQQTMNTLRRKVAVWVMLKDPHVLTLHGTVSGFGPLPALVFTWMQKGELHGYLKRTELTMERKLQLLKQVVDGLRYLHQMDVIHGDLTSSKNNVVIDSNGNALLADFGLSAALAEGDRSYGDSYLTSAVRWLAPELTDIDIDENTGPPRVPRPTKQSDIFSLGCIMLEVFSGKLPFWWHKTAQQVFGSRRTHQEPYRPQPDVSIDQRHLAFMRRCWSVKPKNRPTIGHASSFVKSELAKV</sequence>
<keyword evidence="3" id="KW-1185">Reference proteome</keyword>
<dbReference type="EMBL" id="LVVM01000704">
    <property type="protein sequence ID" value="OJA20143.1"/>
    <property type="molecule type" value="Genomic_DNA"/>
</dbReference>
<dbReference type="PIRSF" id="PIRSF000654">
    <property type="entry name" value="Integrin-linked_kinase"/>
    <property type="match status" value="1"/>
</dbReference>
<evidence type="ECO:0000313" key="3">
    <source>
        <dbReference type="Proteomes" id="UP000183567"/>
    </source>
</evidence>
<dbReference type="InterPro" id="IPR051681">
    <property type="entry name" value="Ser/Thr_Kinases-Pseudokinases"/>
</dbReference>
<protein>
    <recommendedName>
        <fullName evidence="1">Protein kinase domain-containing protein</fullName>
    </recommendedName>
</protein>